<keyword evidence="1" id="KW-0472">Membrane</keyword>
<name>A0ABR3IGU5_LOXSC</name>
<dbReference type="EMBL" id="JBEUOH010000003">
    <property type="protein sequence ID" value="KAL0895504.1"/>
    <property type="molecule type" value="Genomic_DNA"/>
</dbReference>
<feature type="transmembrane region" description="Helical" evidence="1">
    <location>
        <begin position="329"/>
        <end position="348"/>
    </location>
</feature>
<evidence type="ECO:0000313" key="2">
    <source>
        <dbReference type="EMBL" id="KAL0895504.1"/>
    </source>
</evidence>
<gene>
    <name evidence="2" type="ORF">ABMA27_011614</name>
</gene>
<keyword evidence="1" id="KW-0812">Transmembrane</keyword>
<organism evidence="2 3">
    <name type="scientific">Loxostege sticticalis</name>
    <name type="common">Beet webworm moth</name>
    <dbReference type="NCBI Taxonomy" id="481309"/>
    <lineage>
        <taxon>Eukaryota</taxon>
        <taxon>Metazoa</taxon>
        <taxon>Ecdysozoa</taxon>
        <taxon>Arthropoda</taxon>
        <taxon>Hexapoda</taxon>
        <taxon>Insecta</taxon>
        <taxon>Pterygota</taxon>
        <taxon>Neoptera</taxon>
        <taxon>Endopterygota</taxon>
        <taxon>Lepidoptera</taxon>
        <taxon>Glossata</taxon>
        <taxon>Ditrysia</taxon>
        <taxon>Pyraloidea</taxon>
        <taxon>Crambidae</taxon>
        <taxon>Pyraustinae</taxon>
        <taxon>Loxostege</taxon>
    </lineage>
</organism>
<keyword evidence="3" id="KW-1185">Reference proteome</keyword>
<dbReference type="Proteomes" id="UP001549920">
    <property type="component" value="Unassembled WGS sequence"/>
</dbReference>
<evidence type="ECO:0000313" key="3">
    <source>
        <dbReference type="Proteomes" id="UP001549920"/>
    </source>
</evidence>
<keyword evidence="1" id="KW-1133">Transmembrane helix</keyword>
<sequence>MEIITICCNNSGASGVASDPLAQYCSGSIMRAELFQNKTGVHLPSPQYMHRGHLYLKVTKDYMQTAVDAFAILLKGNINDVLRLPAAYVLKSARTIAMMRIAKEKLVATWTVVKGNRHPIEITPRILEQYRPLFKYLNGNEIAKLNLTDERILTYIGTHADLDRHQVGIVASRYIKLNPRWMEPRYLNLMNNILCGVPMNFMRKQAENTYLQLTHEMFYHIKACDPLQRRFYYAMMTRTQALGKPYSWSARDVSRLGLLLTEIDGPDLAMVKPEAMSGITAQVMLEIPPQTLKHVTEMQLRFIAQKPLNILAKKLSDYQDELRIYNKGYCLMTLNTLLVVMIALNFVMK</sequence>
<comment type="caution">
    <text evidence="2">The sequence shown here is derived from an EMBL/GenBank/DDBJ whole genome shotgun (WGS) entry which is preliminary data.</text>
</comment>
<evidence type="ECO:0000256" key="1">
    <source>
        <dbReference type="SAM" id="Phobius"/>
    </source>
</evidence>
<proteinExistence type="predicted"/>
<reference evidence="2 3" key="1">
    <citation type="submission" date="2024-06" db="EMBL/GenBank/DDBJ databases">
        <title>A chromosome-level genome assembly of beet webworm, Loxostege sticticalis.</title>
        <authorList>
            <person name="Zhang Y."/>
        </authorList>
    </citation>
    <scope>NUCLEOTIDE SEQUENCE [LARGE SCALE GENOMIC DNA]</scope>
    <source>
        <strain evidence="2">AQ026</strain>
        <tissue evidence="2">Whole body</tissue>
    </source>
</reference>
<accession>A0ABR3IGU5</accession>
<protein>
    <submittedName>
        <fullName evidence="2">Uncharacterized protein</fullName>
    </submittedName>
</protein>